<dbReference type="AlphaFoldDB" id="A0A8B6GVT3"/>
<dbReference type="OrthoDB" id="6216044at2759"/>
<evidence type="ECO:0000313" key="1">
    <source>
        <dbReference type="EMBL" id="VDI69739.1"/>
    </source>
</evidence>
<name>A0A8B6GVT3_MYTGA</name>
<organism evidence="1 2">
    <name type="scientific">Mytilus galloprovincialis</name>
    <name type="common">Mediterranean mussel</name>
    <dbReference type="NCBI Taxonomy" id="29158"/>
    <lineage>
        <taxon>Eukaryota</taxon>
        <taxon>Metazoa</taxon>
        <taxon>Spiralia</taxon>
        <taxon>Lophotrochozoa</taxon>
        <taxon>Mollusca</taxon>
        <taxon>Bivalvia</taxon>
        <taxon>Autobranchia</taxon>
        <taxon>Pteriomorphia</taxon>
        <taxon>Mytilida</taxon>
        <taxon>Mytiloidea</taxon>
        <taxon>Mytilidae</taxon>
        <taxon>Mytilinae</taxon>
        <taxon>Mytilus</taxon>
    </lineage>
</organism>
<proteinExistence type="predicted"/>
<protein>
    <recommendedName>
        <fullName evidence="3">Fucolectin tachylectin-4 pentraxin-1 domain-containing protein</fullName>
    </recommendedName>
</protein>
<dbReference type="Proteomes" id="UP000596742">
    <property type="component" value="Unassembled WGS sequence"/>
</dbReference>
<evidence type="ECO:0000313" key="2">
    <source>
        <dbReference type="Proteomes" id="UP000596742"/>
    </source>
</evidence>
<gene>
    <name evidence="1" type="ORF">MGAL_10B013668</name>
</gene>
<keyword evidence="2" id="KW-1185">Reference proteome</keyword>
<sequence length="449" mass="49784">MLFELLVQAAVQLTIRAQHNLTSYGNASQSSLFVGSNPQGAIHPPITNDFNLSSCSTTNTDGAPTAWWGFQFSFEFAFITDITIYYRKDYAVRMDGFKLYVTNTSTIPPDGYLCYEDPDPGIPNITQNIPCNQLGKYVIYYDDKGDVQTNNGPVVELCYVAINGCEKGMWGTNCSESCSTKCIGQHCHPENGSCVWGCDEQKCLNNRWDIHTGVCTEGCVTGWTSQICNCTKYNLTPFGTATQSSRFIRSTPEGALLPPISNKFTLETCSTTNVDGASFAWWMFEISFNSAFITNITIYYREGFGYRMNGFQLYVTNSSVIPPVGYLCYADDPGMPWPSITKTIPCNELGKYVIYYDTVGDEKTGPVVELCYVAINGCQKGMWGTDCSEACSSSCIGHHCYPNNGYCVWGCNEQKCLNNRWDILTGVCTEGCVRGLSQICNCHKCTYVC</sequence>
<dbReference type="Gene3D" id="2.60.120.260">
    <property type="entry name" value="Galactose-binding domain-like"/>
    <property type="match status" value="2"/>
</dbReference>
<comment type="caution">
    <text evidence="1">The sequence shown here is derived from an EMBL/GenBank/DDBJ whole genome shotgun (WGS) entry which is preliminary data.</text>
</comment>
<reference evidence="1" key="1">
    <citation type="submission" date="2018-11" db="EMBL/GenBank/DDBJ databases">
        <authorList>
            <person name="Alioto T."/>
            <person name="Alioto T."/>
        </authorList>
    </citation>
    <scope>NUCLEOTIDE SEQUENCE</scope>
</reference>
<evidence type="ECO:0008006" key="3">
    <source>
        <dbReference type="Google" id="ProtNLM"/>
    </source>
</evidence>
<accession>A0A8B6GVT3</accession>
<dbReference type="EMBL" id="UYJE01009066">
    <property type="protein sequence ID" value="VDI69739.1"/>
    <property type="molecule type" value="Genomic_DNA"/>
</dbReference>